<feature type="transmembrane region" description="Helical" evidence="1">
    <location>
        <begin position="145"/>
        <end position="166"/>
    </location>
</feature>
<dbReference type="Proteomes" id="UP001596047">
    <property type="component" value="Unassembled WGS sequence"/>
</dbReference>
<dbReference type="EMBL" id="JBHSOW010000130">
    <property type="protein sequence ID" value="MFC5653572.1"/>
    <property type="molecule type" value="Genomic_DNA"/>
</dbReference>
<feature type="transmembrane region" description="Helical" evidence="1">
    <location>
        <begin position="58"/>
        <end position="79"/>
    </location>
</feature>
<sequence>MVAILYTILWILAAIRFADRNWERYYPSLLFAALFNGVYELICYRYPLWQLEPNGLPAAMIPILLLTLLGMPLSTWVFLSNYPKQARILPQIYYIGFFTAIFVLLEFVSVKCGSITYHNGWNLLWSLLFDMVMFTMLRVHFRKPLIGLLLSIPYAGLLMIIFKVTFDKMK</sequence>
<name>A0ABW0W636_9BACL</name>
<evidence type="ECO:0000313" key="2">
    <source>
        <dbReference type="EMBL" id="MFC5653572.1"/>
    </source>
</evidence>
<keyword evidence="1" id="KW-0472">Membrane</keyword>
<accession>A0ABW0W636</accession>
<evidence type="ECO:0000313" key="3">
    <source>
        <dbReference type="Proteomes" id="UP001596047"/>
    </source>
</evidence>
<keyword evidence="1" id="KW-0812">Transmembrane</keyword>
<gene>
    <name evidence="2" type="ORF">ACFPYJ_31520</name>
</gene>
<feature type="transmembrane region" description="Helical" evidence="1">
    <location>
        <begin position="120"/>
        <end position="139"/>
    </location>
</feature>
<keyword evidence="1" id="KW-1133">Transmembrane helix</keyword>
<dbReference type="InterPro" id="IPR048147">
    <property type="entry name" value="CBO0543-like"/>
</dbReference>
<dbReference type="NCBIfam" id="NF041644">
    <property type="entry name" value="CBO0543_fam"/>
    <property type="match status" value="1"/>
</dbReference>
<dbReference type="RefSeq" id="WP_379192268.1">
    <property type="nucleotide sequence ID" value="NZ_JBHSOW010000130.1"/>
</dbReference>
<comment type="caution">
    <text evidence="2">The sequence shown here is derived from an EMBL/GenBank/DDBJ whole genome shotgun (WGS) entry which is preliminary data.</text>
</comment>
<protein>
    <submittedName>
        <fullName evidence="2">CBO0543 family protein</fullName>
    </submittedName>
</protein>
<reference evidence="3" key="1">
    <citation type="journal article" date="2019" name="Int. J. Syst. Evol. Microbiol.">
        <title>The Global Catalogue of Microorganisms (GCM) 10K type strain sequencing project: providing services to taxonomists for standard genome sequencing and annotation.</title>
        <authorList>
            <consortium name="The Broad Institute Genomics Platform"/>
            <consortium name="The Broad Institute Genome Sequencing Center for Infectious Disease"/>
            <person name="Wu L."/>
            <person name="Ma J."/>
        </authorList>
    </citation>
    <scope>NUCLEOTIDE SEQUENCE [LARGE SCALE GENOMIC DNA]</scope>
    <source>
        <strain evidence="3">CGMCC 1.3240</strain>
    </source>
</reference>
<feature type="transmembrane region" description="Helical" evidence="1">
    <location>
        <begin position="91"/>
        <end position="108"/>
    </location>
</feature>
<evidence type="ECO:0000256" key="1">
    <source>
        <dbReference type="SAM" id="Phobius"/>
    </source>
</evidence>
<proteinExistence type="predicted"/>
<feature type="transmembrane region" description="Helical" evidence="1">
    <location>
        <begin position="28"/>
        <end position="46"/>
    </location>
</feature>
<keyword evidence="3" id="KW-1185">Reference proteome</keyword>
<organism evidence="2 3">
    <name type="scientific">Paenibacillus solisilvae</name>
    <dbReference type="NCBI Taxonomy" id="2486751"/>
    <lineage>
        <taxon>Bacteria</taxon>
        <taxon>Bacillati</taxon>
        <taxon>Bacillota</taxon>
        <taxon>Bacilli</taxon>
        <taxon>Bacillales</taxon>
        <taxon>Paenibacillaceae</taxon>
        <taxon>Paenibacillus</taxon>
    </lineage>
</organism>